<dbReference type="AlphaFoldDB" id="A0AAV2TXL8"/>
<name>A0AAV2TXL8_CALDB</name>
<proteinExistence type="predicted"/>
<dbReference type="EMBL" id="CAXLJL010000933">
    <property type="protein sequence ID" value="CAL5141761.1"/>
    <property type="molecule type" value="Genomic_DNA"/>
</dbReference>
<protein>
    <submittedName>
        <fullName evidence="1">Uncharacterized protein</fullName>
    </submittedName>
</protein>
<evidence type="ECO:0000313" key="2">
    <source>
        <dbReference type="Proteomes" id="UP001497525"/>
    </source>
</evidence>
<organism evidence="1 2">
    <name type="scientific">Calicophoron daubneyi</name>
    <name type="common">Rumen fluke</name>
    <name type="synonym">Paramphistomum daubneyi</name>
    <dbReference type="NCBI Taxonomy" id="300641"/>
    <lineage>
        <taxon>Eukaryota</taxon>
        <taxon>Metazoa</taxon>
        <taxon>Spiralia</taxon>
        <taxon>Lophotrochozoa</taxon>
        <taxon>Platyhelminthes</taxon>
        <taxon>Trematoda</taxon>
        <taxon>Digenea</taxon>
        <taxon>Plagiorchiida</taxon>
        <taxon>Pronocephalata</taxon>
        <taxon>Paramphistomoidea</taxon>
        <taxon>Paramphistomidae</taxon>
        <taxon>Calicophoron</taxon>
    </lineage>
</organism>
<dbReference type="Proteomes" id="UP001497525">
    <property type="component" value="Unassembled WGS sequence"/>
</dbReference>
<reference evidence="1" key="1">
    <citation type="submission" date="2024-06" db="EMBL/GenBank/DDBJ databases">
        <authorList>
            <person name="Liu X."/>
            <person name="Lenzi L."/>
            <person name="Haldenby T S."/>
            <person name="Uol C."/>
        </authorList>
    </citation>
    <scope>NUCLEOTIDE SEQUENCE</scope>
</reference>
<sequence>MAVSHFRVFASHTDTGFGIPVSLAWSSMRRFKTPHRNQTTVRLDTGMLKIQCPNKPESGIPYYKLPPSFFFPSVATATIPVVADSSLTINMLMDCCFSVSKSNQQRIQKGEEEEKTFIIEAHASADEIRWECTKAHVLPVDELRGRKNL</sequence>
<gene>
    <name evidence="1" type="ORF">CDAUBV1_LOCUS17080</name>
</gene>
<evidence type="ECO:0000313" key="1">
    <source>
        <dbReference type="EMBL" id="CAL5141761.1"/>
    </source>
</evidence>
<comment type="caution">
    <text evidence="1">The sequence shown here is derived from an EMBL/GenBank/DDBJ whole genome shotgun (WGS) entry which is preliminary data.</text>
</comment>
<accession>A0AAV2TXL8</accession>